<proteinExistence type="predicted"/>
<sequence>MSTTLYSSMPYSKQRSTARHGSTPGSLRNWYKPAQDEVPELVKFLYFHSIGYVGDLTFPSAAENGHLKVVKWLHAELDAKLTSNAMGNAPQYGHQYLQRIFSLKDIVVWFHANRLHDMGKWPHASRTEGWKHQRKKTLPLLTVTCALCGDFRKIDNRATPRLFIQSAVATDHFDVVLILYAHRRKSFWFPDETFLWRLCLDLMESVLLH</sequence>
<dbReference type="PANTHER" id="PTHR46586">
    <property type="entry name" value="ANKYRIN REPEAT-CONTAINING PROTEIN"/>
    <property type="match status" value="1"/>
</dbReference>
<dbReference type="InterPro" id="IPR052050">
    <property type="entry name" value="SecEffector_AnkRepeat"/>
</dbReference>
<comment type="caution">
    <text evidence="2">The sequence shown here is derived from an EMBL/GenBank/DDBJ whole genome shotgun (WGS) entry which is preliminary data.</text>
</comment>
<dbReference type="PANTHER" id="PTHR46586:SF3">
    <property type="entry name" value="ANKYRIN REPEAT-CONTAINING PROTEIN"/>
    <property type="match status" value="1"/>
</dbReference>
<dbReference type="AlphaFoldDB" id="W2Y9L6"/>
<protein>
    <submittedName>
        <fullName evidence="2">Uncharacterized protein</fullName>
    </submittedName>
</protein>
<organism evidence="2 3">
    <name type="scientific">Phytophthora nicotianae P10297</name>
    <dbReference type="NCBI Taxonomy" id="1317064"/>
    <lineage>
        <taxon>Eukaryota</taxon>
        <taxon>Sar</taxon>
        <taxon>Stramenopiles</taxon>
        <taxon>Oomycota</taxon>
        <taxon>Peronosporomycetes</taxon>
        <taxon>Peronosporales</taxon>
        <taxon>Peronosporaceae</taxon>
        <taxon>Phytophthora</taxon>
    </lineage>
</organism>
<evidence type="ECO:0000256" key="1">
    <source>
        <dbReference type="SAM" id="MobiDB-lite"/>
    </source>
</evidence>
<dbReference type="Proteomes" id="UP000018948">
    <property type="component" value="Unassembled WGS sequence"/>
</dbReference>
<accession>W2Y9L6</accession>
<gene>
    <name evidence="2" type="ORF">F442_20164</name>
</gene>
<dbReference type="EMBL" id="ANIY01004202">
    <property type="protein sequence ID" value="ETP30909.1"/>
    <property type="molecule type" value="Genomic_DNA"/>
</dbReference>
<reference evidence="2 3" key="1">
    <citation type="submission" date="2013-11" db="EMBL/GenBank/DDBJ databases">
        <title>The Genome Sequence of Phytophthora parasitica P10297.</title>
        <authorList>
            <consortium name="The Broad Institute Genomics Platform"/>
            <person name="Russ C."/>
            <person name="Tyler B."/>
            <person name="Panabieres F."/>
            <person name="Shan W."/>
            <person name="Tripathy S."/>
            <person name="Grunwald N."/>
            <person name="Machado M."/>
            <person name="Johnson C.S."/>
            <person name="Walker B."/>
            <person name="Young S.K."/>
            <person name="Zeng Q."/>
            <person name="Gargeya S."/>
            <person name="Fitzgerald M."/>
            <person name="Haas B."/>
            <person name="Abouelleil A."/>
            <person name="Allen A.W."/>
            <person name="Alvarado L."/>
            <person name="Arachchi H.M."/>
            <person name="Berlin A.M."/>
            <person name="Chapman S.B."/>
            <person name="Gainer-Dewar J."/>
            <person name="Goldberg J."/>
            <person name="Griggs A."/>
            <person name="Gujja S."/>
            <person name="Hansen M."/>
            <person name="Howarth C."/>
            <person name="Imamovic A."/>
            <person name="Ireland A."/>
            <person name="Larimer J."/>
            <person name="McCowan C."/>
            <person name="Murphy C."/>
            <person name="Pearson M."/>
            <person name="Poon T.W."/>
            <person name="Priest M."/>
            <person name="Roberts A."/>
            <person name="Saif S."/>
            <person name="Shea T."/>
            <person name="Sisk P."/>
            <person name="Sykes S."/>
            <person name="Wortman J."/>
            <person name="Nusbaum C."/>
            <person name="Birren B."/>
        </authorList>
    </citation>
    <scope>NUCLEOTIDE SEQUENCE [LARGE SCALE GENOMIC DNA]</scope>
    <source>
        <strain evidence="2 3">P10297</strain>
    </source>
</reference>
<evidence type="ECO:0000313" key="2">
    <source>
        <dbReference type="EMBL" id="ETP30909.1"/>
    </source>
</evidence>
<feature type="region of interest" description="Disordered" evidence="1">
    <location>
        <begin position="1"/>
        <end position="26"/>
    </location>
</feature>
<evidence type="ECO:0000313" key="3">
    <source>
        <dbReference type="Proteomes" id="UP000018948"/>
    </source>
</evidence>
<name>W2Y9L6_PHYNI</name>